<dbReference type="InterPro" id="IPR010598">
    <property type="entry name" value="C5-epim_C"/>
</dbReference>
<dbReference type="InterPro" id="IPR039721">
    <property type="entry name" value="C5-epimerase"/>
</dbReference>
<accession>A0A1F5T6K3</accession>
<dbReference type="Proteomes" id="UP000178656">
    <property type="component" value="Unassembled WGS sequence"/>
</dbReference>
<dbReference type="GO" id="GO:0005975">
    <property type="term" value="P:carbohydrate metabolic process"/>
    <property type="evidence" value="ECO:0007669"/>
    <property type="project" value="InterPro"/>
</dbReference>
<proteinExistence type="predicted"/>
<organism evidence="2 3">
    <name type="scientific">Candidatus Falkowbacteria bacterium RIFOXYC2_FULL_48_21</name>
    <dbReference type="NCBI Taxonomy" id="1798005"/>
    <lineage>
        <taxon>Bacteria</taxon>
        <taxon>Candidatus Falkowiibacteriota</taxon>
    </lineage>
</organism>
<evidence type="ECO:0000313" key="3">
    <source>
        <dbReference type="Proteomes" id="UP000178656"/>
    </source>
</evidence>
<dbReference type="InterPro" id="IPR008928">
    <property type="entry name" value="6-hairpin_glycosidase_sf"/>
</dbReference>
<feature type="domain" description="D-glucuronyl C5-epimerase C-terminal" evidence="1">
    <location>
        <begin position="119"/>
        <end position="302"/>
    </location>
</feature>
<protein>
    <recommendedName>
        <fullName evidence="1">D-glucuronyl C5-epimerase C-terminal domain-containing protein</fullName>
    </recommendedName>
</protein>
<gene>
    <name evidence="2" type="ORF">A2482_00800</name>
</gene>
<dbReference type="PANTHER" id="PTHR13174:SF3">
    <property type="entry name" value="D-GLUCURONYL C5-EPIMERASE"/>
    <property type="match status" value="1"/>
</dbReference>
<dbReference type="Pfam" id="PF06662">
    <property type="entry name" value="C5-epim_C"/>
    <property type="match status" value="1"/>
</dbReference>
<dbReference type="GO" id="GO:0047464">
    <property type="term" value="F:heparosan-N-sulfate-glucuronate 5-epimerase activity"/>
    <property type="evidence" value="ECO:0007669"/>
    <property type="project" value="InterPro"/>
</dbReference>
<evidence type="ECO:0000259" key="1">
    <source>
        <dbReference type="Pfam" id="PF06662"/>
    </source>
</evidence>
<dbReference type="GO" id="GO:0015012">
    <property type="term" value="P:heparan sulfate proteoglycan biosynthetic process"/>
    <property type="evidence" value="ECO:0007669"/>
    <property type="project" value="InterPro"/>
</dbReference>
<dbReference type="EMBL" id="MFGM01000074">
    <property type="protein sequence ID" value="OGF34316.1"/>
    <property type="molecule type" value="Genomic_DNA"/>
</dbReference>
<sequence length="325" mass="38318">MKINYLKRIFSAYVLGKNSQLTFWHGRPFVNENAFPTDDQRLGQYYQSFEKKALYPGPFDEHGIPLLNYHGVIGKQYNPIAIIQFGLGNHDLYKQTGREEYKHKFLNASEWLLKNLGKNSFGLWVWNHKFDWEYFQQLKNPWYSALAQGQGLSILARAYVETQDKIFLDASDKVFQTLITPISAGGVQFVDQAGGVWLEEYLVEPESHVLNGFIWAVWGVRDYYILTGSEAALNLYNQCLKTIKDNLPQFDIGFWSKYDASKNFLRTIASKFYHNLHIVQLEILFRLTGDDTFKRWQEKWQKYNRNKFYNALAFIYKVVFKVFYY</sequence>
<dbReference type="AlphaFoldDB" id="A0A1F5T6K3"/>
<evidence type="ECO:0000313" key="2">
    <source>
        <dbReference type="EMBL" id="OGF34316.1"/>
    </source>
</evidence>
<reference evidence="2 3" key="1">
    <citation type="journal article" date="2016" name="Nat. Commun.">
        <title>Thousands of microbial genomes shed light on interconnected biogeochemical processes in an aquifer system.</title>
        <authorList>
            <person name="Anantharaman K."/>
            <person name="Brown C.T."/>
            <person name="Hug L.A."/>
            <person name="Sharon I."/>
            <person name="Castelle C.J."/>
            <person name="Probst A.J."/>
            <person name="Thomas B.C."/>
            <person name="Singh A."/>
            <person name="Wilkins M.J."/>
            <person name="Karaoz U."/>
            <person name="Brodie E.L."/>
            <person name="Williams K.H."/>
            <person name="Hubbard S.S."/>
            <person name="Banfield J.F."/>
        </authorList>
    </citation>
    <scope>NUCLEOTIDE SEQUENCE [LARGE SCALE GENOMIC DNA]</scope>
</reference>
<comment type="caution">
    <text evidence="2">The sequence shown here is derived from an EMBL/GenBank/DDBJ whole genome shotgun (WGS) entry which is preliminary data.</text>
</comment>
<dbReference type="PANTHER" id="PTHR13174">
    <property type="entry name" value="D-GLUCURONYL C5-EPIMERASE"/>
    <property type="match status" value="1"/>
</dbReference>
<name>A0A1F5T6K3_9BACT</name>
<dbReference type="SUPFAM" id="SSF48208">
    <property type="entry name" value="Six-hairpin glycosidases"/>
    <property type="match status" value="1"/>
</dbReference>